<protein>
    <submittedName>
        <fullName evidence="1">Uncharacterized protein</fullName>
    </submittedName>
</protein>
<evidence type="ECO:0000313" key="1">
    <source>
        <dbReference type="EMBL" id="MFB6489876.1"/>
    </source>
</evidence>
<organism evidence="1 2">
    <name type="scientific">Thermoproteus sp. AZ2</name>
    <dbReference type="NCBI Taxonomy" id="1609232"/>
    <lineage>
        <taxon>Archaea</taxon>
        <taxon>Thermoproteota</taxon>
        <taxon>Thermoprotei</taxon>
        <taxon>Thermoproteales</taxon>
        <taxon>Thermoproteaceae</taxon>
        <taxon>Thermoproteus</taxon>
    </lineage>
</organism>
<proteinExistence type="predicted"/>
<gene>
    <name evidence="1" type="ORF">TU35_001300</name>
</gene>
<reference evidence="1" key="1">
    <citation type="submission" date="2024-07" db="EMBL/GenBank/DDBJ databases">
        <title>Metagenome and Metagenome-Assembled Genomes of Archaea from a hot spring from the geothermal field of Los Azufres, Mexico.</title>
        <authorList>
            <person name="Marin-Paredes R."/>
            <person name="Martinez-Romero E."/>
            <person name="Servin-Garciduenas L.E."/>
        </authorList>
    </citation>
    <scope>NUCLEOTIDE SEQUENCE</scope>
</reference>
<comment type="caution">
    <text evidence="1">The sequence shown here is derived from an EMBL/GenBank/DDBJ whole genome shotgun (WGS) entry which is preliminary data.</text>
</comment>
<dbReference type="Proteomes" id="UP000033636">
    <property type="component" value="Unassembled WGS sequence"/>
</dbReference>
<accession>A0ACC6UYT7</accession>
<dbReference type="EMBL" id="JZWT02000003">
    <property type="protein sequence ID" value="MFB6489876.1"/>
    <property type="molecule type" value="Genomic_DNA"/>
</dbReference>
<name>A0ACC6UYT7_9CREN</name>
<sequence length="233" mass="26459">MIERGIELVEEASRRGVVLRLLGGLAVAVLAPRGAAKYRREYKDIDLFGYGKQAGEIAKLLEDMGLEPNRRFNALHGAYRQIYFDPKTGAKVDVFLDELNMCHRIKLKGRLELLPLTTPPSDLLLSKLQPIKMTQADVVDVLALLNDLEIADRDSEREIDGERIAKLLADDWGFYTTATDNIKAILARCDDEVACPKLSSLLRRIEEEPKTLKWRARAAIGRRIKWYQEPEEV</sequence>
<evidence type="ECO:0000313" key="2">
    <source>
        <dbReference type="Proteomes" id="UP000033636"/>
    </source>
</evidence>